<proteinExistence type="predicted"/>
<accession>A0A5J4PAZ2</accession>
<feature type="non-terminal residue" evidence="1">
    <location>
        <position position="1"/>
    </location>
</feature>
<sequence>LNPEKIGEDMKRLSLRLAERFTRLK</sequence>
<comment type="caution">
    <text evidence="1">The sequence shown here is derived from an EMBL/GenBank/DDBJ whole genome shotgun (WGS) entry which is preliminary data.</text>
</comment>
<dbReference type="EMBL" id="SNRY01010418">
    <property type="protein sequence ID" value="KAA6305784.1"/>
    <property type="molecule type" value="Genomic_DNA"/>
</dbReference>
<reference evidence="1" key="1">
    <citation type="submission" date="2019-03" db="EMBL/GenBank/DDBJ databases">
        <title>Single cell metagenomics reveals metabolic interactions within the superorganism composed of flagellate Streblomastix strix and complex community of Bacteroidetes bacteria on its surface.</title>
        <authorList>
            <person name="Treitli S.C."/>
            <person name="Kolisko M."/>
            <person name="Husnik F."/>
            <person name="Keeling P."/>
            <person name="Hampl V."/>
        </authorList>
    </citation>
    <scope>NUCLEOTIDE SEQUENCE</scope>
    <source>
        <strain evidence="1">STM</strain>
    </source>
</reference>
<organism evidence="1">
    <name type="scientific">termite gut metagenome</name>
    <dbReference type="NCBI Taxonomy" id="433724"/>
    <lineage>
        <taxon>unclassified sequences</taxon>
        <taxon>metagenomes</taxon>
        <taxon>organismal metagenomes</taxon>
    </lineage>
</organism>
<evidence type="ECO:0000313" key="1">
    <source>
        <dbReference type="EMBL" id="KAA6305784.1"/>
    </source>
</evidence>
<gene>
    <name evidence="1" type="ORF">EZS27_042563</name>
</gene>
<dbReference type="AlphaFoldDB" id="A0A5J4PAZ2"/>
<protein>
    <submittedName>
        <fullName evidence="1">Tyrosine recombinase XerC</fullName>
    </submittedName>
</protein>
<name>A0A5J4PAZ2_9ZZZZ</name>